<protein>
    <submittedName>
        <fullName evidence="2">Uncharacterized protein</fullName>
    </submittedName>
</protein>
<dbReference type="AlphaFoldDB" id="A0A426XTJ6"/>
<evidence type="ECO:0000313" key="2">
    <source>
        <dbReference type="EMBL" id="RRT42779.1"/>
    </source>
</evidence>
<reference evidence="2 3" key="1">
    <citation type="journal article" date="2014" name="Agronomy (Basel)">
        <title>A Draft Genome Sequence for Ensete ventricosum, the Drought-Tolerant Tree Against Hunger.</title>
        <authorList>
            <person name="Harrison J."/>
            <person name="Moore K.A."/>
            <person name="Paszkiewicz K."/>
            <person name="Jones T."/>
            <person name="Grant M."/>
            <person name="Ambacheew D."/>
            <person name="Muzemil S."/>
            <person name="Studholme D.J."/>
        </authorList>
    </citation>
    <scope>NUCLEOTIDE SEQUENCE [LARGE SCALE GENOMIC DNA]</scope>
</reference>
<gene>
    <name evidence="2" type="ORF">B296_00031718</name>
</gene>
<comment type="caution">
    <text evidence="2">The sequence shown here is derived from an EMBL/GenBank/DDBJ whole genome shotgun (WGS) entry which is preliminary data.</text>
</comment>
<accession>A0A426XTJ6</accession>
<dbReference type="EMBL" id="AMZH03017584">
    <property type="protein sequence ID" value="RRT42779.1"/>
    <property type="molecule type" value="Genomic_DNA"/>
</dbReference>
<dbReference type="Proteomes" id="UP000287651">
    <property type="component" value="Unassembled WGS sequence"/>
</dbReference>
<sequence length="124" mass="13495">MTGYLVRSGSNGAGELLSHSAQATIEGPLTAPHLTDTPLEWAAQEEGESKKTEEEASGMVLEQESVSQSWERGLEREFLCPDVLLGYRVALDAHTTWGVLSVCSANKEKKPPATVHPSVFYTTY</sequence>
<evidence type="ECO:0000256" key="1">
    <source>
        <dbReference type="SAM" id="MobiDB-lite"/>
    </source>
</evidence>
<proteinExistence type="predicted"/>
<organism evidence="2 3">
    <name type="scientific">Ensete ventricosum</name>
    <name type="common">Abyssinian banana</name>
    <name type="synonym">Musa ensete</name>
    <dbReference type="NCBI Taxonomy" id="4639"/>
    <lineage>
        <taxon>Eukaryota</taxon>
        <taxon>Viridiplantae</taxon>
        <taxon>Streptophyta</taxon>
        <taxon>Embryophyta</taxon>
        <taxon>Tracheophyta</taxon>
        <taxon>Spermatophyta</taxon>
        <taxon>Magnoliopsida</taxon>
        <taxon>Liliopsida</taxon>
        <taxon>Zingiberales</taxon>
        <taxon>Musaceae</taxon>
        <taxon>Ensete</taxon>
    </lineage>
</organism>
<name>A0A426XTJ6_ENSVE</name>
<feature type="region of interest" description="Disordered" evidence="1">
    <location>
        <begin position="29"/>
        <end position="64"/>
    </location>
</feature>
<evidence type="ECO:0000313" key="3">
    <source>
        <dbReference type="Proteomes" id="UP000287651"/>
    </source>
</evidence>